<evidence type="ECO:0000256" key="1">
    <source>
        <dbReference type="SAM" id="MobiDB-lite"/>
    </source>
</evidence>
<dbReference type="AlphaFoldDB" id="A0AAW1FVJ9"/>
<feature type="compositionally biased region" description="Polar residues" evidence="1">
    <location>
        <begin position="1"/>
        <end position="19"/>
    </location>
</feature>
<evidence type="ECO:0000313" key="2">
    <source>
        <dbReference type="EMBL" id="KAK9538746.1"/>
    </source>
</evidence>
<feature type="region of interest" description="Disordered" evidence="1">
    <location>
        <begin position="1"/>
        <end position="20"/>
    </location>
</feature>
<sequence>MVTPPTTDQHTMGKTSHYNSRALKLPGFHPYEKHEKASVGRGLCRVVSQCGATEELVFLNSAIQHRHMRKQRQMLWLRAPDQDC</sequence>
<protein>
    <submittedName>
        <fullName evidence="2">Uncharacterized protein</fullName>
    </submittedName>
</protein>
<dbReference type="Proteomes" id="UP001488805">
    <property type="component" value="Unassembled WGS sequence"/>
</dbReference>
<name>A0AAW1FVJ9_ZOAVI</name>
<keyword evidence="3" id="KW-1185">Reference proteome</keyword>
<proteinExistence type="predicted"/>
<gene>
    <name evidence="2" type="ORF">VZT92_003896</name>
</gene>
<organism evidence="2 3">
    <name type="scientific">Zoarces viviparus</name>
    <name type="common">Viviparous eelpout</name>
    <name type="synonym">Blennius viviparus</name>
    <dbReference type="NCBI Taxonomy" id="48416"/>
    <lineage>
        <taxon>Eukaryota</taxon>
        <taxon>Metazoa</taxon>
        <taxon>Chordata</taxon>
        <taxon>Craniata</taxon>
        <taxon>Vertebrata</taxon>
        <taxon>Euteleostomi</taxon>
        <taxon>Actinopterygii</taxon>
        <taxon>Neopterygii</taxon>
        <taxon>Teleostei</taxon>
        <taxon>Neoteleostei</taxon>
        <taxon>Acanthomorphata</taxon>
        <taxon>Eupercaria</taxon>
        <taxon>Perciformes</taxon>
        <taxon>Cottioidei</taxon>
        <taxon>Zoarcales</taxon>
        <taxon>Zoarcidae</taxon>
        <taxon>Zoarcinae</taxon>
        <taxon>Zoarces</taxon>
    </lineage>
</organism>
<accession>A0AAW1FVJ9</accession>
<dbReference type="EMBL" id="JBCEZU010000023">
    <property type="protein sequence ID" value="KAK9538746.1"/>
    <property type="molecule type" value="Genomic_DNA"/>
</dbReference>
<evidence type="ECO:0000313" key="3">
    <source>
        <dbReference type="Proteomes" id="UP001488805"/>
    </source>
</evidence>
<comment type="caution">
    <text evidence="2">The sequence shown here is derived from an EMBL/GenBank/DDBJ whole genome shotgun (WGS) entry which is preliminary data.</text>
</comment>
<reference evidence="2 3" key="1">
    <citation type="journal article" date="2024" name="Genome Biol. Evol.">
        <title>Chromosome-level genome assembly of the viviparous eelpout Zoarces viviparus.</title>
        <authorList>
            <person name="Fuhrmann N."/>
            <person name="Brasseur M.V."/>
            <person name="Bakowski C.E."/>
            <person name="Podsiadlowski L."/>
            <person name="Prost S."/>
            <person name="Krehenwinkel H."/>
            <person name="Mayer C."/>
        </authorList>
    </citation>
    <scope>NUCLEOTIDE SEQUENCE [LARGE SCALE GENOMIC DNA]</scope>
    <source>
        <strain evidence="2">NO-MEL_2022_Ind0_liver</strain>
    </source>
</reference>